<dbReference type="RefSeq" id="XP_064855171.1">
    <property type="nucleotide sequence ID" value="XM_064999099.1"/>
</dbReference>
<dbReference type="SUPFAM" id="SSF54373">
    <property type="entry name" value="FAD-linked reductases, C-terminal domain"/>
    <property type="match status" value="1"/>
</dbReference>
<dbReference type="GO" id="GO:0005743">
    <property type="term" value="C:mitochondrial inner membrane"/>
    <property type="evidence" value="ECO:0007669"/>
    <property type="project" value="UniProtKB-SubCell"/>
</dbReference>
<dbReference type="InterPro" id="IPR004572">
    <property type="entry name" value="Protoporphyrinogen_oxidase"/>
</dbReference>
<gene>
    <name evidence="13" type="ORF">DASC09_055140</name>
</gene>
<dbReference type="PANTHER" id="PTHR42923">
    <property type="entry name" value="PROTOPORPHYRINOGEN OXIDASE"/>
    <property type="match status" value="1"/>
</dbReference>
<comment type="caution">
    <text evidence="13">The sequence shown here is derived from an EMBL/GenBank/DDBJ whole genome shotgun (WGS) entry which is preliminary data.</text>
</comment>
<evidence type="ECO:0000256" key="9">
    <source>
        <dbReference type="ARBA" id="ARBA00023244"/>
    </source>
</evidence>
<evidence type="ECO:0000259" key="12">
    <source>
        <dbReference type="Pfam" id="PF01593"/>
    </source>
</evidence>
<comment type="catalytic activity">
    <reaction evidence="10 11">
        <text>protoporphyrinogen IX + 3 O2 = protoporphyrin IX + 3 H2O2</text>
        <dbReference type="Rhea" id="RHEA:25576"/>
        <dbReference type="ChEBI" id="CHEBI:15379"/>
        <dbReference type="ChEBI" id="CHEBI:16240"/>
        <dbReference type="ChEBI" id="CHEBI:57306"/>
        <dbReference type="ChEBI" id="CHEBI:57307"/>
        <dbReference type="EC" id="1.3.3.4"/>
    </reaction>
</comment>
<sequence length="584" mass="65348">MTIVRKAGSLAVIGSGISGLSFAYYLSYFRPDIKITIFEKSSRTGGYISSPLDNKSHKVILEKGPRTLRTASDGTLMIADLFQRCGRCDEVYGVAKTSLGNKKYILDWQNHLVEAPSSFYTAWNFLFGGNLLTKGLINDILKEPWRPGPIITQDESVEGFFSRRFGPRVTDNVVSAIYNGIYAGDVGDLSIRSVMPRLFDVKKSHRSVVLAHITSRLANGLFTGVKGLFRAGLTMLGLLKKKWGGGSDLLRHYQCEFSTGNVWFLKNILKKMPIISLKNGMESVTNLLRDQLQGISNVKYVYDCDISGIKNGEKGITISYTHNGTEHRDIFDHINCTVSPKGLSDMVEDPKLSNLLKAPTYSKVRLVNFYLRNKNYIQDSPGFGYLIPKAYYKHNPGLKHQAILGVIFDSDVEKHRSQIFNPATKRFSAKLGETVEEYKRNLINGEDWKNKGTDKEIAQYKGEFHEVSSTQEYTKLTLMMGGHYWKNEVIPNEATALLNAKDVLKKQLNIDLNEISEDDLIIETAMTDEGIPQYNVGFEDTKQEILDKVDVLYQGKLTVSGMSFNGGVGVPDCVSNGYKLAAHM</sequence>
<dbReference type="AlphaFoldDB" id="A0AAV5QUB4"/>
<keyword evidence="6 11" id="KW-0274">FAD</keyword>
<dbReference type="EC" id="1.3.3.4" evidence="4 11"/>
<evidence type="ECO:0000256" key="1">
    <source>
        <dbReference type="ARBA" id="ARBA00002600"/>
    </source>
</evidence>
<feature type="domain" description="Amine oxidase" evidence="12">
    <location>
        <begin position="17"/>
        <end position="352"/>
    </location>
</feature>
<evidence type="ECO:0000256" key="11">
    <source>
        <dbReference type="RuleBase" id="RU367069"/>
    </source>
</evidence>
<evidence type="ECO:0000256" key="10">
    <source>
        <dbReference type="ARBA" id="ARBA00047554"/>
    </source>
</evidence>
<evidence type="ECO:0000256" key="8">
    <source>
        <dbReference type="ARBA" id="ARBA00023133"/>
    </source>
</evidence>
<dbReference type="PANTHER" id="PTHR42923:SF3">
    <property type="entry name" value="PROTOPORPHYRINOGEN OXIDASE"/>
    <property type="match status" value="1"/>
</dbReference>
<evidence type="ECO:0000256" key="3">
    <source>
        <dbReference type="ARBA" id="ARBA00010551"/>
    </source>
</evidence>
<comment type="similarity">
    <text evidence="3 11">Belongs to the protoporphyrinogen/coproporphyrinogen oxidase family. Protoporphyrinogen oxidase subfamily.</text>
</comment>
<keyword evidence="7 11" id="KW-0560">Oxidoreductase</keyword>
<comment type="function">
    <text evidence="1 11">Catalyzes the 6-electron oxidation of protoporphyrinogen-IX to form protoporphyrin-IX.</text>
</comment>
<keyword evidence="8 11" id="KW-0350">Heme biosynthesis</keyword>
<evidence type="ECO:0000313" key="14">
    <source>
        <dbReference type="Proteomes" id="UP001360560"/>
    </source>
</evidence>
<dbReference type="GO" id="GO:0004729">
    <property type="term" value="F:oxygen-dependent protoporphyrinogen oxidase activity"/>
    <property type="evidence" value="ECO:0007669"/>
    <property type="project" value="UniProtKB-UniRule"/>
</dbReference>
<reference evidence="13 14" key="1">
    <citation type="journal article" date="2023" name="Elife">
        <title>Identification of key yeast species and microbe-microbe interactions impacting larval growth of Drosophila in the wild.</title>
        <authorList>
            <person name="Mure A."/>
            <person name="Sugiura Y."/>
            <person name="Maeda R."/>
            <person name="Honda K."/>
            <person name="Sakurai N."/>
            <person name="Takahashi Y."/>
            <person name="Watada M."/>
            <person name="Katoh T."/>
            <person name="Gotoh A."/>
            <person name="Gotoh Y."/>
            <person name="Taniguchi I."/>
            <person name="Nakamura K."/>
            <person name="Hayashi T."/>
            <person name="Katayama T."/>
            <person name="Uemura T."/>
            <person name="Hattori Y."/>
        </authorList>
    </citation>
    <scope>NUCLEOTIDE SEQUENCE [LARGE SCALE GENOMIC DNA]</scope>
    <source>
        <strain evidence="13 14">SC-9</strain>
    </source>
</reference>
<name>A0AAV5QUB4_9ASCO</name>
<evidence type="ECO:0000256" key="6">
    <source>
        <dbReference type="ARBA" id="ARBA00022827"/>
    </source>
</evidence>
<comment type="cofactor">
    <cofactor evidence="11">
        <name>FAD</name>
        <dbReference type="ChEBI" id="CHEBI:57692"/>
    </cofactor>
    <text evidence="11">Binds 1 FAD per subunit.</text>
</comment>
<evidence type="ECO:0000313" key="13">
    <source>
        <dbReference type="EMBL" id="GMM38175.1"/>
    </source>
</evidence>
<dbReference type="Gene3D" id="3.50.50.60">
    <property type="entry name" value="FAD/NAD(P)-binding domain"/>
    <property type="match status" value="1"/>
</dbReference>
<comment type="pathway">
    <text evidence="2 11">Porphyrin-containing compound metabolism; protoporphyrin-IX biosynthesis; protoporphyrin-IX from protoporphyrinogen-IX: step 1/1.</text>
</comment>
<dbReference type="GeneID" id="90076164"/>
<dbReference type="Proteomes" id="UP001360560">
    <property type="component" value="Unassembled WGS sequence"/>
</dbReference>
<evidence type="ECO:0000256" key="5">
    <source>
        <dbReference type="ARBA" id="ARBA00022630"/>
    </source>
</evidence>
<accession>A0AAV5QUB4</accession>
<dbReference type="InterPro" id="IPR002937">
    <property type="entry name" value="Amino_oxidase"/>
</dbReference>
<dbReference type="GO" id="GO:0006782">
    <property type="term" value="P:protoporphyrinogen IX biosynthetic process"/>
    <property type="evidence" value="ECO:0007669"/>
    <property type="project" value="UniProtKB-UniRule"/>
</dbReference>
<dbReference type="SUPFAM" id="SSF51905">
    <property type="entry name" value="FAD/NAD(P)-binding domain"/>
    <property type="match status" value="1"/>
</dbReference>
<keyword evidence="5 11" id="KW-0285">Flavoprotein</keyword>
<dbReference type="NCBIfam" id="TIGR00562">
    <property type="entry name" value="proto_IX_ox"/>
    <property type="match status" value="1"/>
</dbReference>
<dbReference type="InterPro" id="IPR036188">
    <property type="entry name" value="FAD/NAD-bd_sf"/>
</dbReference>
<keyword evidence="14" id="KW-1185">Reference proteome</keyword>
<comment type="subcellular location">
    <subcellularLocation>
        <location evidence="11">Mitochondrion inner membrane</location>
    </subcellularLocation>
</comment>
<dbReference type="InterPro" id="IPR050464">
    <property type="entry name" value="Zeta_carotene_desat/Oxidored"/>
</dbReference>
<keyword evidence="9 11" id="KW-0627">Porphyrin biosynthesis</keyword>
<evidence type="ECO:0000256" key="7">
    <source>
        <dbReference type="ARBA" id="ARBA00023002"/>
    </source>
</evidence>
<dbReference type="EMBL" id="BTFZ01000019">
    <property type="protein sequence ID" value="GMM38175.1"/>
    <property type="molecule type" value="Genomic_DNA"/>
</dbReference>
<evidence type="ECO:0000256" key="4">
    <source>
        <dbReference type="ARBA" id="ARBA00012867"/>
    </source>
</evidence>
<protein>
    <recommendedName>
        <fullName evidence="4 11">Protoporphyrinogen oxidase</fullName>
        <ecNumber evidence="4 11">1.3.3.4</ecNumber>
    </recommendedName>
</protein>
<organism evidence="13 14">
    <name type="scientific">Saccharomycopsis crataegensis</name>
    <dbReference type="NCBI Taxonomy" id="43959"/>
    <lineage>
        <taxon>Eukaryota</taxon>
        <taxon>Fungi</taxon>
        <taxon>Dikarya</taxon>
        <taxon>Ascomycota</taxon>
        <taxon>Saccharomycotina</taxon>
        <taxon>Saccharomycetes</taxon>
        <taxon>Saccharomycopsidaceae</taxon>
        <taxon>Saccharomycopsis</taxon>
    </lineage>
</organism>
<proteinExistence type="inferred from homology"/>
<dbReference type="Pfam" id="PF01593">
    <property type="entry name" value="Amino_oxidase"/>
    <property type="match status" value="1"/>
</dbReference>
<evidence type="ECO:0000256" key="2">
    <source>
        <dbReference type="ARBA" id="ARBA00005073"/>
    </source>
</evidence>